<keyword evidence="1" id="KW-0677">Repeat</keyword>
<dbReference type="STRING" id="10181.G5BNG1"/>
<evidence type="ECO:0000256" key="2">
    <source>
        <dbReference type="ARBA" id="ARBA00023043"/>
    </source>
</evidence>
<evidence type="ECO:0000313" key="6">
    <source>
        <dbReference type="Proteomes" id="UP000006813"/>
    </source>
</evidence>
<dbReference type="SUPFAM" id="SSF48403">
    <property type="entry name" value="Ankyrin repeat"/>
    <property type="match status" value="1"/>
</dbReference>
<evidence type="ECO:0000256" key="1">
    <source>
        <dbReference type="ARBA" id="ARBA00022737"/>
    </source>
</evidence>
<protein>
    <submittedName>
        <fullName evidence="5">Serine/threonine-protein phosphatase 6 regulatory ankyrin repeat subunit A</fullName>
    </submittedName>
</protein>
<name>G5BNG1_HETGA</name>
<dbReference type="InterPro" id="IPR002110">
    <property type="entry name" value="Ankyrin_rpt"/>
</dbReference>
<evidence type="ECO:0000313" key="5">
    <source>
        <dbReference type="EMBL" id="EHB10902.1"/>
    </source>
</evidence>
<dbReference type="Pfam" id="PF00023">
    <property type="entry name" value="Ank"/>
    <property type="match status" value="1"/>
</dbReference>
<keyword evidence="2 3" id="KW-0040">ANK repeat</keyword>
<feature type="compositionally biased region" description="Basic and acidic residues" evidence="4">
    <location>
        <begin position="228"/>
        <end position="239"/>
    </location>
</feature>
<dbReference type="AlphaFoldDB" id="G5BNG1"/>
<sequence length="307" mass="33373">MSLLQFVTALTEMSDMTRLHQAVAAGDYSAVKRILKKGLCDPNHKDADWHDRTPLHWAAIRGGQVAPRQSPGVTIHVVPICQLWVGAGNTPGARQGWSAPTSPCARIAPYTRCLLSQPRSIVLYNKGSRAALGPVIGHMEVLHLLLEHGARPCLVTDVGWTPAHFAAESGHLGVLKVLHALHAAIDAPDFFGDTPKRIAQIYGQSACVAFLEMAELQCRANRLAGLPQDERDPDWDTGKFRLQRSLRSTAPSTDKRSRGHCRSRLSDTQRRGPLPSRDPVAHTRGHGAPAVTQRPGSSDVLPPDSHS</sequence>
<dbReference type="Gene3D" id="1.25.40.20">
    <property type="entry name" value="Ankyrin repeat-containing domain"/>
    <property type="match status" value="2"/>
</dbReference>
<dbReference type="InParanoid" id="G5BNG1"/>
<dbReference type="SMART" id="SM00248">
    <property type="entry name" value="ANK"/>
    <property type="match status" value="4"/>
</dbReference>
<dbReference type="EMBL" id="JH171133">
    <property type="protein sequence ID" value="EHB10902.1"/>
    <property type="molecule type" value="Genomic_DNA"/>
</dbReference>
<dbReference type="PANTHER" id="PTHR24201:SF15">
    <property type="entry name" value="ANKYRIN REPEAT DOMAIN-CONTAINING PROTEIN 66"/>
    <property type="match status" value="1"/>
</dbReference>
<gene>
    <name evidence="5" type="ORF">GW7_19179</name>
</gene>
<dbReference type="InterPro" id="IPR050776">
    <property type="entry name" value="Ank_Repeat/CDKN_Inhibitor"/>
</dbReference>
<evidence type="ECO:0000256" key="4">
    <source>
        <dbReference type="SAM" id="MobiDB-lite"/>
    </source>
</evidence>
<evidence type="ECO:0000256" key="3">
    <source>
        <dbReference type="PROSITE-ProRule" id="PRU00023"/>
    </source>
</evidence>
<dbReference type="Pfam" id="PF13637">
    <property type="entry name" value="Ank_4"/>
    <property type="match status" value="1"/>
</dbReference>
<reference evidence="5 6" key="1">
    <citation type="journal article" date="2011" name="Nature">
        <title>Genome sequencing reveals insights into physiology and longevity of the naked mole rat.</title>
        <authorList>
            <person name="Kim E.B."/>
            <person name="Fang X."/>
            <person name="Fushan A.A."/>
            <person name="Huang Z."/>
            <person name="Lobanov A.V."/>
            <person name="Han L."/>
            <person name="Marino S.M."/>
            <person name="Sun X."/>
            <person name="Turanov A.A."/>
            <person name="Yang P."/>
            <person name="Yim S.H."/>
            <person name="Zhao X."/>
            <person name="Kasaikina M.V."/>
            <person name="Stoletzki N."/>
            <person name="Peng C."/>
            <person name="Polak P."/>
            <person name="Xiong Z."/>
            <person name="Kiezun A."/>
            <person name="Zhu Y."/>
            <person name="Chen Y."/>
            <person name="Kryukov G.V."/>
            <person name="Zhang Q."/>
            <person name="Peshkin L."/>
            <person name="Yang L."/>
            <person name="Bronson R.T."/>
            <person name="Buffenstein R."/>
            <person name="Wang B."/>
            <person name="Han C."/>
            <person name="Li Q."/>
            <person name="Chen L."/>
            <person name="Zhao W."/>
            <person name="Sunyaev S.R."/>
            <person name="Park T.J."/>
            <person name="Zhang G."/>
            <person name="Wang J."/>
            <person name="Gladyshev V.N."/>
        </authorList>
    </citation>
    <scope>NUCLEOTIDE SEQUENCE [LARGE SCALE GENOMIC DNA]</scope>
</reference>
<dbReference type="eggNOG" id="KOG0504">
    <property type="taxonomic scope" value="Eukaryota"/>
</dbReference>
<dbReference type="Proteomes" id="UP000006813">
    <property type="component" value="Unassembled WGS sequence"/>
</dbReference>
<dbReference type="InterPro" id="IPR036770">
    <property type="entry name" value="Ankyrin_rpt-contain_sf"/>
</dbReference>
<accession>G5BNG1</accession>
<dbReference type="PANTHER" id="PTHR24201">
    <property type="entry name" value="ANK_REP_REGION DOMAIN-CONTAINING PROTEIN"/>
    <property type="match status" value="1"/>
</dbReference>
<proteinExistence type="predicted"/>
<dbReference type="PROSITE" id="PS50088">
    <property type="entry name" value="ANK_REPEAT"/>
    <property type="match status" value="1"/>
</dbReference>
<feature type="repeat" description="ANK" evidence="3">
    <location>
        <begin position="158"/>
        <end position="190"/>
    </location>
</feature>
<feature type="region of interest" description="Disordered" evidence="4">
    <location>
        <begin position="226"/>
        <end position="307"/>
    </location>
</feature>
<organism evidence="5 6">
    <name type="scientific">Heterocephalus glaber</name>
    <name type="common">Naked mole rat</name>
    <dbReference type="NCBI Taxonomy" id="10181"/>
    <lineage>
        <taxon>Eukaryota</taxon>
        <taxon>Metazoa</taxon>
        <taxon>Chordata</taxon>
        <taxon>Craniata</taxon>
        <taxon>Vertebrata</taxon>
        <taxon>Euteleostomi</taxon>
        <taxon>Mammalia</taxon>
        <taxon>Eutheria</taxon>
        <taxon>Euarchontoglires</taxon>
        <taxon>Glires</taxon>
        <taxon>Rodentia</taxon>
        <taxon>Hystricomorpha</taxon>
        <taxon>Bathyergidae</taxon>
        <taxon>Heterocephalus</taxon>
    </lineage>
</organism>